<feature type="transmembrane region" description="Helical" evidence="7">
    <location>
        <begin position="241"/>
        <end position="260"/>
    </location>
</feature>
<keyword evidence="3" id="KW-0997">Cell inner membrane</keyword>
<dbReference type="NCBIfam" id="TIGR00786">
    <property type="entry name" value="dctM"/>
    <property type="match status" value="1"/>
</dbReference>
<name>A0ABS4GMD1_9BACL</name>
<evidence type="ECO:0000256" key="2">
    <source>
        <dbReference type="ARBA" id="ARBA00022475"/>
    </source>
</evidence>
<evidence type="ECO:0000256" key="1">
    <source>
        <dbReference type="ARBA" id="ARBA00004429"/>
    </source>
</evidence>
<dbReference type="Proteomes" id="UP001519343">
    <property type="component" value="Unassembled WGS sequence"/>
</dbReference>
<feature type="transmembrane region" description="Helical" evidence="7">
    <location>
        <begin position="85"/>
        <end position="105"/>
    </location>
</feature>
<keyword evidence="5 7" id="KW-1133">Transmembrane helix</keyword>
<feature type="transmembrane region" description="Helical" evidence="7">
    <location>
        <begin position="213"/>
        <end position="235"/>
    </location>
</feature>
<keyword evidence="6 7" id="KW-0472">Membrane</keyword>
<gene>
    <name evidence="9" type="ORF">J2Z37_001406</name>
</gene>
<dbReference type="Pfam" id="PF06808">
    <property type="entry name" value="DctM"/>
    <property type="match status" value="1"/>
</dbReference>
<evidence type="ECO:0000313" key="10">
    <source>
        <dbReference type="Proteomes" id="UP001519343"/>
    </source>
</evidence>
<evidence type="ECO:0000256" key="7">
    <source>
        <dbReference type="SAM" id="Phobius"/>
    </source>
</evidence>
<comment type="subcellular location">
    <subcellularLocation>
        <location evidence="1">Cell inner membrane</location>
        <topology evidence="1">Multi-pass membrane protein</topology>
    </subcellularLocation>
</comment>
<dbReference type="InterPro" id="IPR010656">
    <property type="entry name" value="DctM"/>
</dbReference>
<feature type="transmembrane region" description="Helical" evidence="7">
    <location>
        <begin position="54"/>
        <end position="73"/>
    </location>
</feature>
<evidence type="ECO:0000256" key="5">
    <source>
        <dbReference type="ARBA" id="ARBA00022989"/>
    </source>
</evidence>
<feature type="transmembrane region" description="Helical" evidence="7">
    <location>
        <begin position="314"/>
        <end position="344"/>
    </location>
</feature>
<dbReference type="PANTHER" id="PTHR33362:SF3">
    <property type="entry name" value="SIALIC ACID TRAP TRANSPORTER PERMEASE PROTEIN SIAT"/>
    <property type="match status" value="1"/>
</dbReference>
<comment type="caution">
    <text evidence="9">The sequence shown here is derived from an EMBL/GenBank/DDBJ whole genome shotgun (WGS) entry which is preliminary data.</text>
</comment>
<reference evidence="9 10" key="1">
    <citation type="submission" date="2021-03" db="EMBL/GenBank/DDBJ databases">
        <title>Genomic Encyclopedia of Type Strains, Phase IV (KMG-IV): sequencing the most valuable type-strain genomes for metagenomic binning, comparative biology and taxonomic classification.</title>
        <authorList>
            <person name="Goeker M."/>
        </authorList>
    </citation>
    <scope>NUCLEOTIDE SEQUENCE [LARGE SCALE GENOMIC DNA]</scope>
    <source>
        <strain evidence="9 10">DSM 24738</strain>
    </source>
</reference>
<feature type="domain" description="TRAP C4-dicarboxylate transport system permease DctM subunit" evidence="8">
    <location>
        <begin position="7"/>
        <end position="416"/>
    </location>
</feature>
<keyword evidence="2" id="KW-1003">Cell membrane</keyword>
<dbReference type="InterPro" id="IPR004681">
    <property type="entry name" value="TRAP_DctM"/>
</dbReference>
<feature type="transmembrane region" description="Helical" evidence="7">
    <location>
        <begin position="111"/>
        <end position="127"/>
    </location>
</feature>
<dbReference type="RefSeq" id="WP_209809473.1">
    <property type="nucleotide sequence ID" value="NZ_JAGGKT010000002.1"/>
</dbReference>
<feature type="transmembrane region" description="Helical" evidence="7">
    <location>
        <begin position="12"/>
        <end position="34"/>
    </location>
</feature>
<keyword evidence="10" id="KW-1185">Reference proteome</keyword>
<feature type="transmembrane region" description="Helical" evidence="7">
    <location>
        <begin position="272"/>
        <end position="294"/>
    </location>
</feature>
<keyword evidence="4 7" id="KW-0812">Transmembrane</keyword>
<evidence type="ECO:0000256" key="6">
    <source>
        <dbReference type="ARBA" id="ARBA00023136"/>
    </source>
</evidence>
<feature type="transmembrane region" description="Helical" evidence="7">
    <location>
        <begin position="139"/>
        <end position="158"/>
    </location>
</feature>
<evidence type="ECO:0000313" key="9">
    <source>
        <dbReference type="EMBL" id="MBP1931409.1"/>
    </source>
</evidence>
<dbReference type="EMBL" id="JAGGKT010000002">
    <property type="protein sequence ID" value="MBP1931409.1"/>
    <property type="molecule type" value="Genomic_DNA"/>
</dbReference>
<proteinExistence type="predicted"/>
<feature type="transmembrane region" description="Helical" evidence="7">
    <location>
        <begin position="396"/>
        <end position="421"/>
    </location>
</feature>
<dbReference type="PIRSF" id="PIRSF006066">
    <property type="entry name" value="HI0050"/>
    <property type="match status" value="1"/>
</dbReference>
<evidence type="ECO:0000256" key="3">
    <source>
        <dbReference type="ARBA" id="ARBA00022519"/>
    </source>
</evidence>
<evidence type="ECO:0000256" key="4">
    <source>
        <dbReference type="ARBA" id="ARBA00022692"/>
    </source>
</evidence>
<protein>
    <submittedName>
        <fullName evidence="9">C4-dicarboxylate transporter DctM subunit</fullName>
    </submittedName>
</protein>
<feature type="transmembrane region" description="Helical" evidence="7">
    <location>
        <begin position="170"/>
        <end position="192"/>
    </location>
</feature>
<sequence>MAILMLFGSFILLMLINVPIAFALGISSILTLWATQKMPLVIIAQGMFSTIDTYALLAVPLFIFAGVLMEFGGMSRRLINVAKSLVGHYTGGLAAVSILACTFFAALSGSGPATVAAIGGIMIPAMVKEKYDAGYSSAVVASAGTLGIIIPPSIPLVIYGVITSTSIESLFMAGVIPGLLLAIVLWGLSYVMAKKRGYTGSNQKIDWKEVRQFLSEAKLTLFMPVVVLGGIYGGIFTPTEAAGVAVAYSALLGFFVYKEIKMKDLLELFKRATLISGTILIIIGTASTYGRILVLEKVPVTIAEFLTTLTDQRWIILTLILLFLVFVGMFMETLSAIILLAPILLPVATHFGIDPVHFGIIMILASEIGFLTPPVGDSLNVACAISGLSFEEVTVATLPFTIAMIGMLFIIAFFPTLSLIVPNLLK</sequence>
<evidence type="ECO:0000259" key="8">
    <source>
        <dbReference type="Pfam" id="PF06808"/>
    </source>
</evidence>
<accession>A0ABS4GMD1</accession>
<organism evidence="9 10">
    <name type="scientific">Ammoniphilus resinae</name>
    <dbReference type="NCBI Taxonomy" id="861532"/>
    <lineage>
        <taxon>Bacteria</taxon>
        <taxon>Bacillati</taxon>
        <taxon>Bacillota</taxon>
        <taxon>Bacilli</taxon>
        <taxon>Bacillales</taxon>
        <taxon>Paenibacillaceae</taxon>
        <taxon>Aneurinibacillus group</taxon>
        <taxon>Ammoniphilus</taxon>
    </lineage>
</organism>
<dbReference type="PANTHER" id="PTHR33362">
    <property type="entry name" value="SIALIC ACID TRAP TRANSPORTER PERMEASE PROTEIN SIAT-RELATED"/>
    <property type="match status" value="1"/>
</dbReference>